<organism evidence="4 5">
    <name type="scientific">Gordonia aichiensis NBRC 108223</name>
    <dbReference type="NCBI Taxonomy" id="1220583"/>
    <lineage>
        <taxon>Bacteria</taxon>
        <taxon>Bacillati</taxon>
        <taxon>Actinomycetota</taxon>
        <taxon>Actinomycetes</taxon>
        <taxon>Mycobacteriales</taxon>
        <taxon>Gordoniaceae</taxon>
        <taxon>Gordonia</taxon>
    </lineage>
</organism>
<accession>L7KKM8</accession>
<protein>
    <submittedName>
        <fullName evidence="4">Uncharacterized protein</fullName>
    </submittedName>
</protein>
<keyword evidence="2" id="KW-0472">Membrane</keyword>
<name>L7KKM8_9ACTN</name>
<comment type="caution">
    <text evidence="4">The sequence shown here is derived from an EMBL/GenBank/DDBJ whole genome shotgun (WGS) entry which is preliminary data.</text>
</comment>
<feature type="compositionally biased region" description="Acidic residues" evidence="3">
    <location>
        <begin position="59"/>
        <end position="71"/>
    </location>
</feature>
<dbReference type="Proteomes" id="UP000010988">
    <property type="component" value="Unassembled WGS sequence"/>
</dbReference>
<reference evidence="4 5" key="1">
    <citation type="submission" date="2012-12" db="EMBL/GenBank/DDBJ databases">
        <title>Whole genome shotgun sequence of Gordonia aichiensis NBRC 108223.</title>
        <authorList>
            <person name="Isaki-Nakamura S."/>
            <person name="Hosoyama A."/>
            <person name="Tsuchikane K."/>
            <person name="Ando Y."/>
            <person name="Baba S."/>
            <person name="Ohji S."/>
            <person name="Hamada M."/>
            <person name="Tamura T."/>
            <person name="Yamazoe A."/>
            <person name="Yamazaki S."/>
            <person name="Fujita N."/>
        </authorList>
    </citation>
    <scope>NUCLEOTIDE SEQUENCE [LARGE SCALE GENOMIC DNA]</scope>
    <source>
        <strain evidence="4 5">NBRC 108223</strain>
    </source>
</reference>
<keyword evidence="5" id="KW-1185">Reference proteome</keyword>
<dbReference type="EMBL" id="BANR01000010">
    <property type="protein sequence ID" value="GAC49169.1"/>
    <property type="molecule type" value="Genomic_DNA"/>
</dbReference>
<evidence type="ECO:0000256" key="3">
    <source>
        <dbReference type="SAM" id="MobiDB-lite"/>
    </source>
</evidence>
<evidence type="ECO:0000256" key="2">
    <source>
        <dbReference type="ARBA" id="ARBA00023136"/>
    </source>
</evidence>
<dbReference type="RefSeq" id="WP_005175059.1">
    <property type="nucleotide sequence ID" value="NZ_BANR01000010.1"/>
</dbReference>
<sequence length="243" mass="25206">MATAIPEVTTPDSEAPETTTSGGLELTDPTEETNSGTDAGEEPDEEGTTGAAAGPSSDAQDEQESEDGDGIDSERAQQVVGPGGTRRAALFAGGFLVAAGLAAGAVVTGVQHHDRTVAANRHAEVIAATKQAAKNLVTLRYGSADEDVKRIRENATGEFLNQMGDTTGSFSTVLQQGKVESTGEAREVAVLNADKTSATTIAAVTSTVKNAQAPEGQPRVYRMKVSLTNKDNRWLVSNVEFVS</sequence>
<evidence type="ECO:0000313" key="5">
    <source>
        <dbReference type="Proteomes" id="UP000010988"/>
    </source>
</evidence>
<gene>
    <name evidence="4" type="ORF">GOACH_10_01370</name>
</gene>
<evidence type="ECO:0000313" key="4">
    <source>
        <dbReference type="EMBL" id="GAC49169.1"/>
    </source>
</evidence>
<dbReference type="STRING" id="1220583.GOACH_10_01370"/>
<feature type="region of interest" description="Disordered" evidence="3">
    <location>
        <begin position="1"/>
        <end position="81"/>
    </location>
</feature>
<dbReference type="AlphaFoldDB" id="L7KKM8"/>
<dbReference type="OrthoDB" id="5188486at2"/>
<comment type="subcellular location">
    <subcellularLocation>
        <location evidence="1">Membrane</location>
    </subcellularLocation>
</comment>
<feature type="compositionally biased region" description="Polar residues" evidence="3">
    <location>
        <begin position="10"/>
        <end position="22"/>
    </location>
</feature>
<dbReference type="PANTHER" id="PTHR37042">
    <property type="entry name" value="OUTER MEMBRANE PROTEIN RV1973"/>
    <property type="match status" value="1"/>
</dbReference>
<evidence type="ECO:0000256" key="1">
    <source>
        <dbReference type="ARBA" id="ARBA00004370"/>
    </source>
</evidence>
<dbReference type="GO" id="GO:0016020">
    <property type="term" value="C:membrane"/>
    <property type="evidence" value="ECO:0007669"/>
    <property type="project" value="UniProtKB-SubCell"/>
</dbReference>
<proteinExistence type="predicted"/>
<dbReference type="PANTHER" id="PTHR37042:SF4">
    <property type="entry name" value="OUTER MEMBRANE PROTEIN RV1973"/>
    <property type="match status" value="1"/>
</dbReference>
<dbReference type="eggNOG" id="ENOG503303V">
    <property type="taxonomic scope" value="Bacteria"/>
</dbReference>